<dbReference type="PANTHER" id="PTHR46233:SF3">
    <property type="entry name" value="HYDROXYACYLGLUTATHIONE HYDROLASE GLOC"/>
    <property type="match status" value="1"/>
</dbReference>
<accession>A0A1T0ACB5</accession>
<dbReference type="SUPFAM" id="SSF56281">
    <property type="entry name" value="Metallo-hydrolase/oxidoreductase"/>
    <property type="match status" value="1"/>
</dbReference>
<protein>
    <submittedName>
        <fullName evidence="6">MBL fold metallo-hydrolase</fullName>
    </submittedName>
</protein>
<dbReference type="Pfam" id="PF00753">
    <property type="entry name" value="Lactamase_B"/>
    <property type="match status" value="1"/>
</dbReference>
<dbReference type="InterPro" id="IPR001279">
    <property type="entry name" value="Metallo-B-lactamas"/>
</dbReference>
<gene>
    <name evidence="6" type="ORF">J1G54_03600</name>
</gene>
<dbReference type="SMART" id="SM00849">
    <property type="entry name" value="Lactamase_B"/>
    <property type="match status" value="1"/>
</dbReference>
<dbReference type="Proteomes" id="UP000662736">
    <property type="component" value="Chromosome"/>
</dbReference>
<keyword evidence="4" id="KW-0862">Zinc</keyword>
<dbReference type="InterPro" id="IPR051453">
    <property type="entry name" value="MBL_Glyoxalase_II"/>
</dbReference>
<reference evidence="6" key="1">
    <citation type="submission" date="2021-03" db="EMBL/GenBank/DDBJ databases">
        <title>Characterization of a novel Integrative Conjugative Element in Glaesserella parasuis.</title>
        <authorList>
            <person name="Hu G."/>
            <person name="Sun H."/>
        </authorList>
    </citation>
    <scope>NUCLEOTIDE SEQUENCE</scope>
    <source>
        <strain evidence="6">GHP1807</strain>
    </source>
</reference>
<dbReference type="GO" id="GO:0016787">
    <property type="term" value="F:hydrolase activity"/>
    <property type="evidence" value="ECO:0007669"/>
    <property type="project" value="UniProtKB-KW"/>
</dbReference>
<evidence type="ECO:0000256" key="1">
    <source>
        <dbReference type="ARBA" id="ARBA00001947"/>
    </source>
</evidence>
<keyword evidence="3" id="KW-0378">Hydrolase</keyword>
<dbReference type="CDD" id="cd07737">
    <property type="entry name" value="YcbL-like_MBL-fold"/>
    <property type="match status" value="1"/>
</dbReference>
<organism evidence="6 7">
    <name type="scientific">Glaesserella parasuis</name>
    <name type="common">Haemophilus parasuis</name>
    <dbReference type="NCBI Taxonomy" id="738"/>
    <lineage>
        <taxon>Bacteria</taxon>
        <taxon>Pseudomonadati</taxon>
        <taxon>Pseudomonadota</taxon>
        <taxon>Gammaproteobacteria</taxon>
        <taxon>Pasteurellales</taxon>
        <taxon>Pasteurellaceae</taxon>
        <taxon>Glaesserella</taxon>
    </lineage>
</organism>
<keyword evidence="2" id="KW-0479">Metal-binding</keyword>
<evidence type="ECO:0000256" key="2">
    <source>
        <dbReference type="ARBA" id="ARBA00022723"/>
    </source>
</evidence>
<dbReference type="AlphaFoldDB" id="A0A1T0ACB5"/>
<evidence type="ECO:0000256" key="3">
    <source>
        <dbReference type="ARBA" id="ARBA00022801"/>
    </source>
</evidence>
<dbReference type="PANTHER" id="PTHR46233">
    <property type="entry name" value="HYDROXYACYLGLUTATHIONE HYDROLASE GLOC"/>
    <property type="match status" value="1"/>
</dbReference>
<dbReference type="GO" id="GO:0046872">
    <property type="term" value="F:metal ion binding"/>
    <property type="evidence" value="ECO:0007669"/>
    <property type="project" value="UniProtKB-KW"/>
</dbReference>
<evidence type="ECO:0000313" key="7">
    <source>
        <dbReference type="Proteomes" id="UP000662736"/>
    </source>
</evidence>
<feature type="domain" description="Metallo-beta-lactamase" evidence="5">
    <location>
        <begin position="13"/>
        <end position="192"/>
    </location>
</feature>
<dbReference type="EMBL" id="CP071491">
    <property type="protein sequence ID" value="QSX17630.1"/>
    <property type="molecule type" value="Genomic_DNA"/>
</dbReference>
<name>A0A1T0ACB5_GLAPU</name>
<comment type="cofactor">
    <cofactor evidence="1">
        <name>Zn(2+)</name>
        <dbReference type="ChEBI" id="CHEBI:29105"/>
    </cofactor>
</comment>
<dbReference type="InterPro" id="IPR036866">
    <property type="entry name" value="RibonucZ/Hydroxyglut_hydro"/>
</dbReference>
<dbReference type="Gene3D" id="3.60.15.10">
    <property type="entry name" value="Ribonuclease Z/Hydroxyacylglutathione hydrolase-like"/>
    <property type="match status" value="1"/>
</dbReference>
<evidence type="ECO:0000313" key="6">
    <source>
        <dbReference type="EMBL" id="QSX17630.1"/>
    </source>
</evidence>
<proteinExistence type="predicted"/>
<evidence type="ECO:0000259" key="5">
    <source>
        <dbReference type="SMART" id="SM00849"/>
    </source>
</evidence>
<evidence type="ECO:0000256" key="4">
    <source>
        <dbReference type="ARBA" id="ARBA00022833"/>
    </source>
</evidence>
<dbReference type="RefSeq" id="WP_035497157.1">
    <property type="nucleotide sequence ID" value="NZ_CBCRUP010000002.1"/>
</dbReference>
<sequence length="209" mass="23769">MFNLQIIPVSVFQQNCSVVWDNEKNAAIIDAGDDADKIIRFVEEQQLNVQKLLITHGHLDHIMAVDQLRKHFNVDVFGSHQNDQPLFEQLPNICQSYGLPSSPAFLPDHWLNAGDKIQIGALTFHIRHLPGHSPGHIGFFDFENKIAFSGDVLFKDSIGRTDLYQGNFEQLIYTIKTQLFDLEDDFIIIPGHGSHTTVGREKQHNPFLK</sequence>